<name>A0A921Q2A5_SORBI</name>
<gene>
    <name evidence="2" type="ORF">BDA96_10G104000</name>
</gene>
<organism evidence="2 3">
    <name type="scientific">Sorghum bicolor</name>
    <name type="common">Sorghum</name>
    <name type="synonym">Sorghum vulgare</name>
    <dbReference type="NCBI Taxonomy" id="4558"/>
    <lineage>
        <taxon>Eukaryota</taxon>
        <taxon>Viridiplantae</taxon>
        <taxon>Streptophyta</taxon>
        <taxon>Embryophyta</taxon>
        <taxon>Tracheophyta</taxon>
        <taxon>Spermatophyta</taxon>
        <taxon>Magnoliopsida</taxon>
        <taxon>Liliopsida</taxon>
        <taxon>Poales</taxon>
        <taxon>Poaceae</taxon>
        <taxon>PACMAD clade</taxon>
        <taxon>Panicoideae</taxon>
        <taxon>Andropogonodae</taxon>
        <taxon>Andropogoneae</taxon>
        <taxon>Sorghinae</taxon>
        <taxon>Sorghum</taxon>
    </lineage>
</organism>
<feature type="region of interest" description="Disordered" evidence="1">
    <location>
        <begin position="37"/>
        <end position="59"/>
    </location>
</feature>
<accession>A0A921Q2A5</accession>
<reference evidence="2" key="2">
    <citation type="submission" date="2020-10" db="EMBL/GenBank/DDBJ databases">
        <authorList>
            <person name="Cooper E.A."/>
            <person name="Brenton Z.W."/>
            <person name="Flinn B.S."/>
            <person name="Jenkins J."/>
            <person name="Shu S."/>
            <person name="Flowers D."/>
            <person name="Luo F."/>
            <person name="Wang Y."/>
            <person name="Xia P."/>
            <person name="Barry K."/>
            <person name="Daum C."/>
            <person name="Lipzen A."/>
            <person name="Yoshinaga Y."/>
            <person name="Schmutz J."/>
            <person name="Saski C."/>
            <person name="Vermerris W."/>
            <person name="Kresovich S."/>
        </authorList>
    </citation>
    <scope>NUCLEOTIDE SEQUENCE</scope>
</reference>
<dbReference type="AlphaFoldDB" id="A0A921Q2A5"/>
<evidence type="ECO:0000313" key="2">
    <source>
        <dbReference type="EMBL" id="KAG0513458.1"/>
    </source>
</evidence>
<reference evidence="2" key="1">
    <citation type="journal article" date="2019" name="BMC Genomics">
        <title>A new reference genome for Sorghum bicolor reveals high levels of sequence similarity between sweet and grain genotypes: implications for the genetics of sugar metabolism.</title>
        <authorList>
            <person name="Cooper E.A."/>
            <person name="Brenton Z.W."/>
            <person name="Flinn B.S."/>
            <person name="Jenkins J."/>
            <person name="Shu S."/>
            <person name="Flowers D."/>
            <person name="Luo F."/>
            <person name="Wang Y."/>
            <person name="Xia P."/>
            <person name="Barry K."/>
            <person name="Daum C."/>
            <person name="Lipzen A."/>
            <person name="Yoshinaga Y."/>
            <person name="Schmutz J."/>
            <person name="Saski C."/>
            <person name="Vermerris W."/>
            <person name="Kresovich S."/>
        </authorList>
    </citation>
    <scope>NUCLEOTIDE SEQUENCE</scope>
</reference>
<sequence>MGGGANRVWHDNSPAQEIPHNTIFAYSQLFHHHRESWQNPALPGRPHHRRPLLPEGAGNCGVADRVDANPRRMLARSLLLSPIGGRTKLDLTARGNSTHSGAPGHARCGR</sequence>
<feature type="region of interest" description="Disordered" evidence="1">
    <location>
        <begin position="88"/>
        <end position="110"/>
    </location>
</feature>
<protein>
    <submittedName>
        <fullName evidence="2">Uncharacterized protein</fullName>
    </submittedName>
</protein>
<evidence type="ECO:0000313" key="3">
    <source>
        <dbReference type="Proteomes" id="UP000807115"/>
    </source>
</evidence>
<evidence type="ECO:0000256" key="1">
    <source>
        <dbReference type="SAM" id="MobiDB-lite"/>
    </source>
</evidence>
<dbReference type="Proteomes" id="UP000807115">
    <property type="component" value="Chromosome 10"/>
</dbReference>
<dbReference type="EMBL" id="CM027689">
    <property type="protein sequence ID" value="KAG0513458.1"/>
    <property type="molecule type" value="Genomic_DNA"/>
</dbReference>
<comment type="caution">
    <text evidence="2">The sequence shown here is derived from an EMBL/GenBank/DDBJ whole genome shotgun (WGS) entry which is preliminary data.</text>
</comment>
<proteinExistence type="predicted"/>